<dbReference type="EMBL" id="CP003304">
    <property type="protein sequence ID" value="AFB21290.1"/>
    <property type="molecule type" value="Genomic_DNA"/>
</dbReference>
<name>A0ABM5MUE7_RICCA</name>
<dbReference type="RefSeq" id="WP_014364072.1">
    <property type="nucleotide sequence ID" value="NC_016929.1"/>
</dbReference>
<evidence type="ECO:0000313" key="1">
    <source>
        <dbReference type="EMBL" id="AFB21290.1"/>
    </source>
</evidence>
<proteinExistence type="predicted"/>
<dbReference type="Proteomes" id="UP000007878">
    <property type="component" value="Chromosome"/>
</dbReference>
<gene>
    <name evidence="1" type="ORF">RCA_03655</name>
</gene>
<accession>A0ABM5MUE7</accession>
<evidence type="ECO:0000313" key="2">
    <source>
        <dbReference type="Proteomes" id="UP000007878"/>
    </source>
</evidence>
<reference evidence="2" key="1">
    <citation type="submission" date="2012-02" db="EMBL/GenBank/DDBJ databases">
        <title>Complete genome sequence of Rickettsia parkeri strain Portsmouth.</title>
        <authorList>
            <person name="Johnson S.L."/>
            <person name="Munk A.C."/>
            <person name="Han S."/>
            <person name="Bruce D.C."/>
            <person name="Dasch G.A."/>
        </authorList>
    </citation>
    <scope>NUCLEOTIDE SEQUENCE [LARGE SCALE GENOMIC DNA]</scope>
    <source>
        <strain evidence="2">CA410</strain>
    </source>
</reference>
<protein>
    <submittedName>
        <fullName evidence="1">Uncharacterized protein</fullName>
    </submittedName>
</protein>
<sequence>MAIFLGKHREFDYYGTISKKIYDRFDKSKFLYFCFKKIIHYKHVVNGIKLIKKNTVKVKYDGAGDHLLILTSILYSNEQGKLLLNIDEYGNHDEVKKFIIHHRLEFYYIA</sequence>
<keyword evidence="2" id="KW-1185">Reference proteome</keyword>
<organism evidence="1 2">
    <name type="scientific">Rickettsia canadensis str. CA410</name>
    <dbReference type="NCBI Taxonomy" id="1105107"/>
    <lineage>
        <taxon>Bacteria</taxon>
        <taxon>Pseudomonadati</taxon>
        <taxon>Pseudomonadota</taxon>
        <taxon>Alphaproteobacteria</taxon>
        <taxon>Rickettsiales</taxon>
        <taxon>Rickettsiaceae</taxon>
        <taxon>Rickettsieae</taxon>
        <taxon>Rickettsia</taxon>
        <taxon>belli group</taxon>
    </lineage>
</organism>